<dbReference type="InterPro" id="IPR007031">
    <property type="entry name" value="Poxvirus_VLTF3"/>
</dbReference>
<evidence type="ECO:0000313" key="7">
    <source>
        <dbReference type="EMBL" id="QHT01550.1"/>
    </source>
</evidence>
<dbReference type="GO" id="GO:0003899">
    <property type="term" value="F:DNA-directed RNA polymerase activity"/>
    <property type="evidence" value="ECO:0007669"/>
    <property type="project" value="UniProtKB-EC"/>
</dbReference>
<dbReference type="Gene3D" id="2.40.270.10">
    <property type="entry name" value="DNA-directed RNA polymerase, subunit 2, domain 6"/>
    <property type="match status" value="1"/>
</dbReference>
<evidence type="ECO:0000256" key="1">
    <source>
        <dbReference type="ARBA" id="ARBA00012418"/>
    </source>
</evidence>
<name>A0A6C0CCI0_9ZZZZ</name>
<sequence>MTEPSYKTLDELLGILNRLQAKEHFDIPQNVIDTIRFEIDKQQLDPTAHNVRKILRDQNLRKHYEHIPYILGPILNFSQFGGYNYEDSLLTNKDAIDKGLFRAESLRKFNTKENSHS</sequence>
<evidence type="ECO:0000256" key="4">
    <source>
        <dbReference type="ARBA" id="ARBA00022695"/>
    </source>
</evidence>
<evidence type="ECO:0000256" key="5">
    <source>
        <dbReference type="ARBA" id="ARBA00023163"/>
    </source>
</evidence>
<accession>A0A6C0CCI0</accession>
<dbReference type="InterPro" id="IPR037033">
    <property type="entry name" value="DNA-dir_RNAP_su2_hyb_sf"/>
</dbReference>
<dbReference type="Pfam" id="PF04947">
    <property type="entry name" value="Pox_VLTF3"/>
    <property type="match status" value="1"/>
</dbReference>
<dbReference type="SUPFAM" id="SSF64484">
    <property type="entry name" value="beta and beta-prime subunits of DNA dependent RNA-polymerase"/>
    <property type="match status" value="1"/>
</dbReference>
<keyword evidence="2" id="KW-0240">DNA-directed RNA polymerase</keyword>
<dbReference type="EMBL" id="MN739376">
    <property type="protein sequence ID" value="QHT01550.1"/>
    <property type="molecule type" value="Genomic_DNA"/>
</dbReference>
<proteinExistence type="predicted"/>
<dbReference type="GO" id="GO:0003677">
    <property type="term" value="F:DNA binding"/>
    <property type="evidence" value="ECO:0007669"/>
    <property type="project" value="InterPro"/>
</dbReference>
<evidence type="ECO:0000256" key="3">
    <source>
        <dbReference type="ARBA" id="ARBA00022679"/>
    </source>
</evidence>
<reference evidence="7" key="1">
    <citation type="journal article" date="2020" name="Nature">
        <title>Giant virus diversity and host interactions through global metagenomics.</title>
        <authorList>
            <person name="Schulz F."/>
            <person name="Roux S."/>
            <person name="Paez-Espino D."/>
            <person name="Jungbluth S."/>
            <person name="Walsh D.A."/>
            <person name="Denef V.J."/>
            <person name="McMahon K.D."/>
            <person name="Konstantinidis K.T."/>
            <person name="Eloe-Fadrosh E.A."/>
            <person name="Kyrpides N.C."/>
            <person name="Woyke T."/>
        </authorList>
    </citation>
    <scope>NUCLEOTIDE SEQUENCE</scope>
    <source>
        <strain evidence="7">GVMAG-M-3300020192-26</strain>
    </source>
</reference>
<organism evidence="7">
    <name type="scientific">viral metagenome</name>
    <dbReference type="NCBI Taxonomy" id="1070528"/>
    <lineage>
        <taxon>unclassified sequences</taxon>
        <taxon>metagenomes</taxon>
        <taxon>organismal metagenomes</taxon>
    </lineage>
</organism>
<keyword evidence="5" id="KW-0804">Transcription</keyword>
<dbReference type="AlphaFoldDB" id="A0A6C0CCI0"/>
<dbReference type="Gene3D" id="2.40.50.150">
    <property type="match status" value="1"/>
</dbReference>
<dbReference type="GO" id="GO:0000428">
    <property type="term" value="C:DNA-directed RNA polymerase complex"/>
    <property type="evidence" value="ECO:0007669"/>
    <property type="project" value="UniProtKB-KW"/>
</dbReference>
<dbReference type="EC" id="2.7.7.6" evidence="1"/>
<dbReference type="GO" id="GO:0046782">
    <property type="term" value="P:regulation of viral transcription"/>
    <property type="evidence" value="ECO:0007669"/>
    <property type="project" value="InterPro"/>
</dbReference>
<dbReference type="InterPro" id="IPR007120">
    <property type="entry name" value="DNA-dir_RNAP_su2_dom"/>
</dbReference>
<dbReference type="GO" id="GO:0006351">
    <property type="term" value="P:DNA-templated transcription"/>
    <property type="evidence" value="ECO:0007669"/>
    <property type="project" value="InterPro"/>
</dbReference>
<keyword evidence="4" id="KW-0548">Nucleotidyltransferase</keyword>
<evidence type="ECO:0000259" key="6">
    <source>
        <dbReference type="Pfam" id="PF00562"/>
    </source>
</evidence>
<feature type="domain" description="DNA-directed RNA polymerase subunit 2 hybrid-binding" evidence="6">
    <location>
        <begin position="73"/>
        <end position="114"/>
    </location>
</feature>
<dbReference type="Pfam" id="PF00562">
    <property type="entry name" value="RNA_pol_Rpb2_6"/>
    <property type="match status" value="1"/>
</dbReference>
<evidence type="ECO:0000256" key="2">
    <source>
        <dbReference type="ARBA" id="ARBA00022478"/>
    </source>
</evidence>
<dbReference type="InterPro" id="IPR014724">
    <property type="entry name" value="RNA_pol_RPB2_OB-fold"/>
</dbReference>
<protein>
    <recommendedName>
        <fullName evidence="1">DNA-directed RNA polymerase</fullName>
        <ecNumber evidence="1">2.7.7.6</ecNumber>
    </recommendedName>
</protein>
<keyword evidence="3" id="KW-0808">Transferase</keyword>